<dbReference type="AlphaFoldDB" id="A0A813VX61"/>
<evidence type="ECO:0000313" key="1">
    <source>
        <dbReference type="EMBL" id="CAF0852359.1"/>
    </source>
</evidence>
<dbReference type="EMBL" id="CAJNOK010005806">
    <property type="protein sequence ID" value="CAF0984800.1"/>
    <property type="molecule type" value="Genomic_DNA"/>
</dbReference>
<dbReference type="EMBL" id="CAJNOQ010000932">
    <property type="protein sequence ID" value="CAF0852359.1"/>
    <property type="molecule type" value="Genomic_DNA"/>
</dbReference>
<reference evidence="1" key="1">
    <citation type="submission" date="2021-02" db="EMBL/GenBank/DDBJ databases">
        <authorList>
            <person name="Nowell W R."/>
        </authorList>
    </citation>
    <scope>NUCLEOTIDE SEQUENCE</scope>
</reference>
<sequence>MEEHRLNLDNEFQHIVSVRDMLHQEIDSNSTSTPIVNIDDINRWENEMIKKVKSTAANARETIIEIKPTDIKIKLKQDTIDWNSLIEITTLEDFVTPKIITFDNIPKADEEHKRFYKHEGFEWVNAYYVHSSYAKKIYPGSGYINDFINGSKYIVRICDEMSISRCKKNQLFNIYSFQANSAWSDILTLEIRGLRNGEKLCSKTVVLQKNNIIVRIELVRYR</sequence>
<accession>A0A813VX61</accession>
<evidence type="ECO:0000313" key="3">
    <source>
        <dbReference type="EMBL" id="CAF3639971.1"/>
    </source>
</evidence>
<dbReference type="Proteomes" id="UP000677228">
    <property type="component" value="Unassembled WGS sequence"/>
</dbReference>
<dbReference type="Proteomes" id="UP000663829">
    <property type="component" value="Unassembled WGS sequence"/>
</dbReference>
<proteinExistence type="predicted"/>
<gene>
    <name evidence="1" type="ORF">GPM918_LOCUS6140</name>
    <name evidence="2" type="ORF">OVA965_LOCUS13771</name>
    <name evidence="3" type="ORF">SRO942_LOCUS6140</name>
    <name evidence="4" type="ORF">TMI583_LOCUS13770</name>
</gene>
<protein>
    <submittedName>
        <fullName evidence="1">Uncharacterized protein</fullName>
    </submittedName>
</protein>
<dbReference type="EMBL" id="CAJOBC010000932">
    <property type="protein sequence ID" value="CAF3639971.1"/>
    <property type="molecule type" value="Genomic_DNA"/>
</dbReference>
<name>A0A813VX61_9BILA</name>
<dbReference type="Proteomes" id="UP000681722">
    <property type="component" value="Unassembled WGS sequence"/>
</dbReference>
<dbReference type="Proteomes" id="UP000682733">
    <property type="component" value="Unassembled WGS sequence"/>
</dbReference>
<organism evidence="1 5">
    <name type="scientific">Didymodactylos carnosus</name>
    <dbReference type="NCBI Taxonomy" id="1234261"/>
    <lineage>
        <taxon>Eukaryota</taxon>
        <taxon>Metazoa</taxon>
        <taxon>Spiralia</taxon>
        <taxon>Gnathifera</taxon>
        <taxon>Rotifera</taxon>
        <taxon>Eurotatoria</taxon>
        <taxon>Bdelloidea</taxon>
        <taxon>Philodinida</taxon>
        <taxon>Philodinidae</taxon>
        <taxon>Didymodactylos</taxon>
    </lineage>
</organism>
<comment type="caution">
    <text evidence="1">The sequence shown here is derived from an EMBL/GenBank/DDBJ whole genome shotgun (WGS) entry which is preliminary data.</text>
</comment>
<evidence type="ECO:0000313" key="5">
    <source>
        <dbReference type="Proteomes" id="UP000663829"/>
    </source>
</evidence>
<keyword evidence="5" id="KW-1185">Reference proteome</keyword>
<evidence type="ECO:0000313" key="4">
    <source>
        <dbReference type="EMBL" id="CAF3755086.1"/>
    </source>
</evidence>
<evidence type="ECO:0000313" key="2">
    <source>
        <dbReference type="EMBL" id="CAF0984800.1"/>
    </source>
</evidence>
<dbReference type="EMBL" id="CAJOBA010005812">
    <property type="protein sequence ID" value="CAF3755086.1"/>
    <property type="molecule type" value="Genomic_DNA"/>
</dbReference>